<name>A0A2X4TS86_SERPL</name>
<gene>
    <name evidence="2" type="ORF">I6G64_10325</name>
    <name evidence="3" type="ORF">NCTC12961_00526</name>
</gene>
<evidence type="ECO:0000256" key="1">
    <source>
        <dbReference type="SAM" id="SignalP"/>
    </source>
</evidence>
<dbReference type="Proteomes" id="UP000248897">
    <property type="component" value="Chromosome 1"/>
</dbReference>
<reference evidence="2 5" key="2">
    <citation type="submission" date="2020-12" db="EMBL/GenBank/DDBJ databases">
        <title>FDA dAtabase for Regulatory Grade micrObial Sequences (FDA-ARGOS): Supporting development and validation of Infectious Disease Dx tests.</title>
        <authorList>
            <person name="Sproer C."/>
            <person name="Gronow S."/>
            <person name="Severitt S."/>
            <person name="Schroder I."/>
            <person name="Tallon L."/>
            <person name="Sadzewicz L."/>
            <person name="Zhao X."/>
            <person name="Boylan J."/>
            <person name="Ott S."/>
            <person name="Bowen H."/>
            <person name="Vavikolanu K."/>
            <person name="Mehta A."/>
            <person name="Aluvathingal J."/>
            <person name="Nadendla S."/>
            <person name="Lowell S."/>
            <person name="Myers T."/>
            <person name="Yan Y."/>
            <person name="Sichtig H."/>
        </authorList>
    </citation>
    <scope>NUCLEOTIDE SEQUENCE [LARGE SCALE GENOMIC DNA]</scope>
    <source>
        <strain evidence="2 5">FDAARGOS_907</strain>
    </source>
</reference>
<evidence type="ECO:0000313" key="5">
    <source>
        <dbReference type="Proteomes" id="UP000594967"/>
    </source>
</evidence>
<sequence length="52" mass="5758">MKYFLIGALLLAANGSAFAVELSKFDRVEHKENIICFPNGECLDIDDPGHHP</sequence>
<evidence type="ECO:0000313" key="2">
    <source>
        <dbReference type="EMBL" id="QPS22737.1"/>
    </source>
</evidence>
<protein>
    <submittedName>
        <fullName evidence="3">Uncharacterized protein</fullName>
    </submittedName>
</protein>
<keyword evidence="1" id="KW-0732">Signal</keyword>
<reference evidence="3 4" key="1">
    <citation type="submission" date="2018-06" db="EMBL/GenBank/DDBJ databases">
        <authorList>
            <consortium name="Pathogen Informatics"/>
            <person name="Doyle S."/>
        </authorList>
    </citation>
    <scope>NUCLEOTIDE SEQUENCE [LARGE SCALE GENOMIC DNA]</scope>
    <source>
        <strain evidence="3 4">NCTC12961</strain>
    </source>
</reference>
<dbReference type="RefSeq" id="WP_169800865.1">
    <property type="nucleotide sequence ID" value="NZ_CAMITG010000013.1"/>
</dbReference>
<evidence type="ECO:0000313" key="4">
    <source>
        <dbReference type="Proteomes" id="UP000248897"/>
    </source>
</evidence>
<feature type="chain" id="PRO_5016018298" evidence="1">
    <location>
        <begin position="20"/>
        <end position="52"/>
    </location>
</feature>
<dbReference type="AlphaFoldDB" id="A0A2X4TS86"/>
<dbReference type="EMBL" id="LS483469">
    <property type="protein sequence ID" value="SQI30317.1"/>
    <property type="molecule type" value="Genomic_DNA"/>
</dbReference>
<evidence type="ECO:0000313" key="3">
    <source>
        <dbReference type="EMBL" id="SQI30317.1"/>
    </source>
</evidence>
<organism evidence="3 4">
    <name type="scientific">Serratia plymuthica</name>
    <dbReference type="NCBI Taxonomy" id="82996"/>
    <lineage>
        <taxon>Bacteria</taxon>
        <taxon>Pseudomonadati</taxon>
        <taxon>Pseudomonadota</taxon>
        <taxon>Gammaproteobacteria</taxon>
        <taxon>Enterobacterales</taxon>
        <taxon>Yersiniaceae</taxon>
        <taxon>Serratia</taxon>
    </lineage>
</organism>
<feature type="signal peptide" evidence="1">
    <location>
        <begin position="1"/>
        <end position="19"/>
    </location>
</feature>
<proteinExistence type="predicted"/>
<keyword evidence="5" id="KW-1185">Reference proteome</keyword>
<dbReference type="Proteomes" id="UP000594967">
    <property type="component" value="Chromosome"/>
</dbReference>
<dbReference type="EMBL" id="CP065673">
    <property type="protein sequence ID" value="QPS22737.1"/>
    <property type="molecule type" value="Genomic_DNA"/>
</dbReference>
<accession>A0A2X4TS86</accession>